<feature type="transmembrane region" description="Helical" evidence="6">
    <location>
        <begin position="47"/>
        <end position="68"/>
    </location>
</feature>
<dbReference type="InterPro" id="IPR036259">
    <property type="entry name" value="MFS_trans_sf"/>
</dbReference>
<keyword evidence="3 6" id="KW-0812">Transmembrane</keyword>
<dbReference type="RefSeq" id="WP_378249515.1">
    <property type="nucleotide sequence ID" value="NZ_JBHSKF010000012.1"/>
</dbReference>
<dbReference type="Pfam" id="PF07690">
    <property type="entry name" value="MFS_1"/>
    <property type="match status" value="1"/>
</dbReference>
<dbReference type="PANTHER" id="PTHR23513">
    <property type="entry name" value="INTEGRAL MEMBRANE EFFLUX PROTEIN-RELATED"/>
    <property type="match status" value="1"/>
</dbReference>
<dbReference type="EMBL" id="JBHSKF010000012">
    <property type="protein sequence ID" value="MFC5289661.1"/>
    <property type="molecule type" value="Genomic_DNA"/>
</dbReference>
<accession>A0ABW0ESA2</accession>
<keyword evidence="2" id="KW-1003">Cell membrane</keyword>
<proteinExistence type="predicted"/>
<evidence type="ECO:0000256" key="3">
    <source>
        <dbReference type="ARBA" id="ARBA00022692"/>
    </source>
</evidence>
<feature type="transmembrane region" description="Helical" evidence="6">
    <location>
        <begin position="99"/>
        <end position="118"/>
    </location>
</feature>
<evidence type="ECO:0000313" key="8">
    <source>
        <dbReference type="Proteomes" id="UP001596157"/>
    </source>
</evidence>
<protein>
    <submittedName>
        <fullName evidence="7">MFS transporter</fullName>
    </submittedName>
</protein>
<organism evidence="7 8">
    <name type="scientific">Actinokineospora guangxiensis</name>
    <dbReference type="NCBI Taxonomy" id="1490288"/>
    <lineage>
        <taxon>Bacteria</taxon>
        <taxon>Bacillati</taxon>
        <taxon>Actinomycetota</taxon>
        <taxon>Actinomycetes</taxon>
        <taxon>Pseudonocardiales</taxon>
        <taxon>Pseudonocardiaceae</taxon>
        <taxon>Actinokineospora</taxon>
    </lineage>
</organism>
<feature type="transmembrane region" description="Helical" evidence="6">
    <location>
        <begin position="362"/>
        <end position="383"/>
    </location>
</feature>
<keyword evidence="4 6" id="KW-1133">Transmembrane helix</keyword>
<feature type="transmembrane region" description="Helical" evidence="6">
    <location>
        <begin position="276"/>
        <end position="293"/>
    </location>
</feature>
<dbReference type="SUPFAM" id="SSF103473">
    <property type="entry name" value="MFS general substrate transporter"/>
    <property type="match status" value="1"/>
</dbReference>
<sequence>MGRTSGPGAVLRALAVGEGVSTFGDQLARVAVAILVYQATGSATAAALTYAATLLPDLVAGPLLVPLVDRHPRRAVMVVCALAQAGFALLLALPTPPVAVVVGAVAGIAAAGAPFRAAQSVTVRAALPEGWHGRGQSRLSMVRESGQLIGLGAAAAVIGLVGPTTALLVNAASFVFVAVVVLRYVPALPAPAPGPGGPVPGTGFRLLWTDRRLRVLNGLVLIGTLAILPDAVMVPLVAEMGAPQWVVGPLLAADVVGFLIAAAVLDRRGDTAGQSLIGPLVVLSVLPLALFAVDPGPVTAAVLLVLSGVGAAHIPAVRAAVLALVPDEVGGRTVGWVRTGLRAGQGLGVVAGGLLADALGSSGAIAAVGFVGTAAALVGAAAWHRSRPDQGRCRLGVSA</sequence>
<evidence type="ECO:0000256" key="2">
    <source>
        <dbReference type="ARBA" id="ARBA00022475"/>
    </source>
</evidence>
<evidence type="ECO:0000256" key="5">
    <source>
        <dbReference type="ARBA" id="ARBA00023136"/>
    </source>
</evidence>
<evidence type="ECO:0000256" key="4">
    <source>
        <dbReference type="ARBA" id="ARBA00022989"/>
    </source>
</evidence>
<name>A0ABW0ESA2_9PSEU</name>
<dbReference type="Gene3D" id="1.20.1250.20">
    <property type="entry name" value="MFS general substrate transporter like domains"/>
    <property type="match status" value="1"/>
</dbReference>
<keyword evidence="5 6" id="KW-0472">Membrane</keyword>
<reference evidence="8" key="1">
    <citation type="journal article" date="2019" name="Int. J. Syst. Evol. Microbiol.">
        <title>The Global Catalogue of Microorganisms (GCM) 10K type strain sequencing project: providing services to taxonomists for standard genome sequencing and annotation.</title>
        <authorList>
            <consortium name="The Broad Institute Genomics Platform"/>
            <consortium name="The Broad Institute Genome Sequencing Center for Infectious Disease"/>
            <person name="Wu L."/>
            <person name="Ma J."/>
        </authorList>
    </citation>
    <scope>NUCLEOTIDE SEQUENCE [LARGE SCALE GENOMIC DNA]</scope>
    <source>
        <strain evidence="8">CCUG 59778</strain>
    </source>
</reference>
<comment type="caution">
    <text evidence="7">The sequence shown here is derived from an EMBL/GenBank/DDBJ whole genome shotgun (WGS) entry which is preliminary data.</text>
</comment>
<gene>
    <name evidence="7" type="ORF">ACFPM7_21630</name>
</gene>
<evidence type="ECO:0000313" key="7">
    <source>
        <dbReference type="EMBL" id="MFC5289661.1"/>
    </source>
</evidence>
<evidence type="ECO:0000256" key="6">
    <source>
        <dbReference type="SAM" id="Phobius"/>
    </source>
</evidence>
<feature type="transmembrane region" description="Helical" evidence="6">
    <location>
        <begin position="139"/>
        <end position="161"/>
    </location>
</feature>
<dbReference type="PANTHER" id="PTHR23513:SF11">
    <property type="entry name" value="STAPHYLOFERRIN A TRANSPORTER"/>
    <property type="match status" value="1"/>
</dbReference>
<keyword evidence="8" id="KW-1185">Reference proteome</keyword>
<dbReference type="Proteomes" id="UP001596157">
    <property type="component" value="Unassembled WGS sequence"/>
</dbReference>
<feature type="transmembrane region" description="Helical" evidence="6">
    <location>
        <begin position="244"/>
        <end position="264"/>
    </location>
</feature>
<dbReference type="InterPro" id="IPR011701">
    <property type="entry name" value="MFS"/>
</dbReference>
<evidence type="ECO:0000256" key="1">
    <source>
        <dbReference type="ARBA" id="ARBA00004651"/>
    </source>
</evidence>
<feature type="transmembrane region" description="Helical" evidence="6">
    <location>
        <begin position="215"/>
        <end position="238"/>
    </location>
</feature>
<comment type="subcellular location">
    <subcellularLocation>
        <location evidence="1">Cell membrane</location>
        <topology evidence="1">Multi-pass membrane protein</topology>
    </subcellularLocation>
</comment>